<dbReference type="AlphaFoldDB" id="A0A9D3YZ77"/>
<keyword evidence="4" id="KW-1185">Reference proteome</keyword>
<comment type="caution">
    <text evidence="3">The sequence shown here is derived from an EMBL/GenBank/DDBJ whole genome shotgun (WGS) entry which is preliminary data.</text>
</comment>
<accession>A0A9D3YZ77</accession>
<feature type="region of interest" description="Disordered" evidence="1">
    <location>
        <begin position="1"/>
        <end position="22"/>
    </location>
</feature>
<evidence type="ECO:0000259" key="2">
    <source>
        <dbReference type="SMART" id="SM00225"/>
    </source>
</evidence>
<sequence>MSNRKRQNMVKTTRPPLPPIINEDDGELPFFKQDFFSDVGLIVSNTRAPEGGVDAAQHGARRPLPVVQGKKLWTARCILAYNSPVFEKQLAPAKKTEIELHNKNYDDVVELLCYLDPRVQYTITAKSAKQLMPLAEEYEMHKLRRECEKVLMETYLSLRKDHHIGGIQAEINEEYLLLADRYKIQKLLNLCIEEFVANPDISTAKSAVNSETISEKVKLLILQKKLAKLTYHLEKERRYKSEVQDEEKKLTPKTDWQKYWHPHALE</sequence>
<proteinExistence type="predicted"/>
<dbReference type="Proteomes" id="UP000828390">
    <property type="component" value="Unassembled WGS sequence"/>
</dbReference>
<reference evidence="3" key="1">
    <citation type="journal article" date="2019" name="bioRxiv">
        <title>The Genome of the Zebra Mussel, Dreissena polymorpha: A Resource for Invasive Species Research.</title>
        <authorList>
            <person name="McCartney M.A."/>
            <person name="Auch B."/>
            <person name="Kono T."/>
            <person name="Mallez S."/>
            <person name="Zhang Y."/>
            <person name="Obille A."/>
            <person name="Becker A."/>
            <person name="Abrahante J.E."/>
            <person name="Garbe J."/>
            <person name="Badalamenti J.P."/>
            <person name="Herman A."/>
            <person name="Mangelson H."/>
            <person name="Liachko I."/>
            <person name="Sullivan S."/>
            <person name="Sone E.D."/>
            <person name="Koren S."/>
            <person name="Silverstein K.A.T."/>
            <person name="Beckman K.B."/>
            <person name="Gohl D.M."/>
        </authorList>
    </citation>
    <scope>NUCLEOTIDE SEQUENCE</scope>
    <source>
        <strain evidence="3">Duluth1</strain>
        <tissue evidence="3">Whole animal</tissue>
    </source>
</reference>
<dbReference type="InterPro" id="IPR011333">
    <property type="entry name" value="SKP1/BTB/POZ_sf"/>
</dbReference>
<dbReference type="Gene3D" id="3.30.710.10">
    <property type="entry name" value="Potassium Channel Kv1.1, Chain A"/>
    <property type="match status" value="1"/>
</dbReference>
<organism evidence="3 4">
    <name type="scientific">Dreissena polymorpha</name>
    <name type="common">Zebra mussel</name>
    <name type="synonym">Mytilus polymorpha</name>
    <dbReference type="NCBI Taxonomy" id="45954"/>
    <lineage>
        <taxon>Eukaryota</taxon>
        <taxon>Metazoa</taxon>
        <taxon>Spiralia</taxon>
        <taxon>Lophotrochozoa</taxon>
        <taxon>Mollusca</taxon>
        <taxon>Bivalvia</taxon>
        <taxon>Autobranchia</taxon>
        <taxon>Heteroconchia</taxon>
        <taxon>Euheterodonta</taxon>
        <taxon>Imparidentia</taxon>
        <taxon>Neoheterodontei</taxon>
        <taxon>Myida</taxon>
        <taxon>Dreissenoidea</taxon>
        <taxon>Dreissenidae</taxon>
        <taxon>Dreissena</taxon>
    </lineage>
</organism>
<protein>
    <recommendedName>
        <fullName evidence="2">BTB domain-containing protein</fullName>
    </recommendedName>
</protein>
<name>A0A9D3YZ77_DREPO</name>
<evidence type="ECO:0000313" key="4">
    <source>
        <dbReference type="Proteomes" id="UP000828390"/>
    </source>
</evidence>
<reference evidence="3" key="2">
    <citation type="submission" date="2020-11" db="EMBL/GenBank/DDBJ databases">
        <authorList>
            <person name="McCartney M.A."/>
            <person name="Auch B."/>
            <person name="Kono T."/>
            <person name="Mallez S."/>
            <person name="Becker A."/>
            <person name="Gohl D.M."/>
            <person name="Silverstein K.A.T."/>
            <person name="Koren S."/>
            <person name="Bechman K.B."/>
            <person name="Herman A."/>
            <person name="Abrahante J.E."/>
            <person name="Garbe J."/>
        </authorList>
    </citation>
    <scope>NUCLEOTIDE SEQUENCE</scope>
    <source>
        <strain evidence="3">Duluth1</strain>
        <tissue evidence="3">Whole animal</tissue>
    </source>
</reference>
<dbReference type="EMBL" id="JAIWYP010000014">
    <property type="protein sequence ID" value="KAH3707796.1"/>
    <property type="molecule type" value="Genomic_DNA"/>
</dbReference>
<gene>
    <name evidence="3" type="ORF">DPMN_067212</name>
</gene>
<evidence type="ECO:0000313" key="3">
    <source>
        <dbReference type="EMBL" id="KAH3707796.1"/>
    </source>
</evidence>
<dbReference type="SUPFAM" id="SSF54695">
    <property type="entry name" value="POZ domain"/>
    <property type="match status" value="1"/>
</dbReference>
<dbReference type="Pfam" id="PF00651">
    <property type="entry name" value="BTB"/>
    <property type="match status" value="1"/>
</dbReference>
<dbReference type="PANTHER" id="PTHR22744:SF17">
    <property type="entry name" value="BTB DOMAIN-CONTAINING PROTEIN"/>
    <property type="match status" value="1"/>
</dbReference>
<dbReference type="PANTHER" id="PTHR22744">
    <property type="entry name" value="HELIX LOOP HELIX PROTEIN 21-RELATED"/>
    <property type="match status" value="1"/>
</dbReference>
<dbReference type="SMART" id="SM00225">
    <property type="entry name" value="BTB"/>
    <property type="match status" value="1"/>
</dbReference>
<feature type="domain" description="BTB" evidence="2">
    <location>
        <begin position="61"/>
        <end position="155"/>
    </location>
</feature>
<evidence type="ECO:0000256" key="1">
    <source>
        <dbReference type="SAM" id="MobiDB-lite"/>
    </source>
</evidence>
<dbReference type="InterPro" id="IPR000210">
    <property type="entry name" value="BTB/POZ_dom"/>
</dbReference>